<keyword evidence="2" id="KW-1185">Reference proteome</keyword>
<proteinExistence type="predicted"/>
<protein>
    <recommendedName>
        <fullName evidence="3">Spore coat protein CotO</fullName>
    </recommendedName>
</protein>
<dbReference type="OrthoDB" id="2968468at2"/>
<gene>
    <name evidence="1" type="ORF">FSZ17_08340</name>
</gene>
<dbReference type="AlphaFoldDB" id="A0A5B8Z2J0"/>
<dbReference type="EMBL" id="CP042593">
    <property type="protein sequence ID" value="QED47254.1"/>
    <property type="molecule type" value="Genomic_DNA"/>
</dbReference>
<dbReference type="STRING" id="1742359.GCA_001439625_03803"/>
<dbReference type="Pfam" id="PF14153">
    <property type="entry name" value="Spore_coat_CotO"/>
    <property type="match status" value="1"/>
</dbReference>
<dbReference type="InterPro" id="IPR025439">
    <property type="entry name" value="Spore_coat_CotO"/>
</dbReference>
<evidence type="ECO:0000313" key="2">
    <source>
        <dbReference type="Proteomes" id="UP000321555"/>
    </source>
</evidence>
<name>A0A5B8Z2J0_CYTDA</name>
<dbReference type="Proteomes" id="UP000321555">
    <property type="component" value="Chromosome"/>
</dbReference>
<evidence type="ECO:0000313" key="1">
    <source>
        <dbReference type="EMBL" id="QED47254.1"/>
    </source>
</evidence>
<evidence type="ECO:0008006" key="3">
    <source>
        <dbReference type="Google" id="ProtNLM"/>
    </source>
</evidence>
<dbReference type="KEGG" id="bda:FSZ17_08340"/>
<accession>A0A5B8Z2J0</accession>
<organism evidence="1 2">
    <name type="scientific">Cytobacillus dafuensis</name>
    <name type="common">Bacillus dafuensis</name>
    <dbReference type="NCBI Taxonomy" id="1742359"/>
    <lineage>
        <taxon>Bacteria</taxon>
        <taxon>Bacillati</taxon>
        <taxon>Bacillota</taxon>
        <taxon>Bacilli</taxon>
        <taxon>Bacillales</taxon>
        <taxon>Bacillaceae</taxon>
        <taxon>Cytobacillus</taxon>
    </lineage>
</organism>
<sequence length="195" mass="22789">MWRLRKMLKKKQKAPLFYIQQPVIQLPVGNMQEIYSSKRAENKLTMPAAYSIEENTNLPSSKEESFSSEIEVSELKKAEMVIKDSEMVQEVIDSIEEKNINSSSFESKPKMKLTPSFKRLKSFKEMNNLERIDYLKEFPKQMPPVPCIFETEENSWRGIFVGKNDETIEIKLLDGKSKSIEIQALKEIRMVGFRR</sequence>
<reference evidence="2" key="1">
    <citation type="submission" date="2019-08" db="EMBL/GenBank/DDBJ databases">
        <authorList>
            <person name="Zheng X."/>
        </authorList>
    </citation>
    <scope>NUCLEOTIDE SEQUENCE [LARGE SCALE GENOMIC DNA]</scope>
    <source>
        <strain evidence="2">FJAT-25496</strain>
    </source>
</reference>